<accession>A0A9D4H388</accession>
<dbReference type="AlphaFoldDB" id="A0A9D4H388"/>
<dbReference type="EMBL" id="JAIWYP010000005">
    <property type="protein sequence ID" value="KAH3827740.1"/>
    <property type="molecule type" value="Genomic_DNA"/>
</dbReference>
<reference evidence="1" key="1">
    <citation type="journal article" date="2019" name="bioRxiv">
        <title>The Genome of the Zebra Mussel, Dreissena polymorpha: A Resource for Invasive Species Research.</title>
        <authorList>
            <person name="McCartney M.A."/>
            <person name="Auch B."/>
            <person name="Kono T."/>
            <person name="Mallez S."/>
            <person name="Zhang Y."/>
            <person name="Obille A."/>
            <person name="Becker A."/>
            <person name="Abrahante J.E."/>
            <person name="Garbe J."/>
            <person name="Badalamenti J.P."/>
            <person name="Herman A."/>
            <person name="Mangelson H."/>
            <person name="Liachko I."/>
            <person name="Sullivan S."/>
            <person name="Sone E.D."/>
            <person name="Koren S."/>
            <person name="Silverstein K.A.T."/>
            <person name="Beckman K.B."/>
            <person name="Gohl D.M."/>
        </authorList>
    </citation>
    <scope>NUCLEOTIDE SEQUENCE</scope>
    <source>
        <strain evidence="1">Duluth1</strain>
        <tissue evidence="1">Whole animal</tissue>
    </source>
</reference>
<gene>
    <name evidence="1" type="ORF">DPMN_129681</name>
</gene>
<name>A0A9D4H388_DREPO</name>
<protein>
    <submittedName>
        <fullName evidence="1">Uncharacterized protein</fullName>
    </submittedName>
</protein>
<sequence length="107" mass="11608">MRRCKTVSQTGGAPAGDAQTVCDGANTVRVHALDIYKSATVPGSLSERRGTCRRLPDSLRRCQVHLGTAGDPETVCKGARKSTRPVMHLQETHRQFATVPRPSGHMQ</sequence>
<proteinExistence type="predicted"/>
<dbReference type="Proteomes" id="UP000828390">
    <property type="component" value="Unassembled WGS sequence"/>
</dbReference>
<organism evidence="1 2">
    <name type="scientific">Dreissena polymorpha</name>
    <name type="common">Zebra mussel</name>
    <name type="synonym">Mytilus polymorpha</name>
    <dbReference type="NCBI Taxonomy" id="45954"/>
    <lineage>
        <taxon>Eukaryota</taxon>
        <taxon>Metazoa</taxon>
        <taxon>Spiralia</taxon>
        <taxon>Lophotrochozoa</taxon>
        <taxon>Mollusca</taxon>
        <taxon>Bivalvia</taxon>
        <taxon>Autobranchia</taxon>
        <taxon>Heteroconchia</taxon>
        <taxon>Euheterodonta</taxon>
        <taxon>Imparidentia</taxon>
        <taxon>Neoheterodontei</taxon>
        <taxon>Myida</taxon>
        <taxon>Dreissenoidea</taxon>
        <taxon>Dreissenidae</taxon>
        <taxon>Dreissena</taxon>
    </lineage>
</organism>
<reference evidence="1" key="2">
    <citation type="submission" date="2020-11" db="EMBL/GenBank/DDBJ databases">
        <authorList>
            <person name="McCartney M.A."/>
            <person name="Auch B."/>
            <person name="Kono T."/>
            <person name="Mallez S."/>
            <person name="Becker A."/>
            <person name="Gohl D.M."/>
            <person name="Silverstein K.A.T."/>
            <person name="Koren S."/>
            <person name="Bechman K.B."/>
            <person name="Herman A."/>
            <person name="Abrahante J.E."/>
            <person name="Garbe J."/>
        </authorList>
    </citation>
    <scope>NUCLEOTIDE SEQUENCE</scope>
    <source>
        <strain evidence="1">Duluth1</strain>
        <tissue evidence="1">Whole animal</tissue>
    </source>
</reference>
<keyword evidence="2" id="KW-1185">Reference proteome</keyword>
<evidence type="ECO:0000313" key="1">
    <source>
        <dbReference type="EMBL" id="KAH3827740.1"/>
    </source>
</evidence>
<evidence type="ECO:0000313" key="2">
    <source>
        <dbReference type="Proteomes" id="UP000828390"/>
    </source>
</evidence>
<comment type="caution">
    <text evidence="1">The sequence shown here is derived from an EMBL/GenBank/DDBJ whole genome shotgun (WGS) entry which is preliminary data.</text>
</comment>